<dbReference type="RefSeq" id="WP_210118310.1">
    <property type="nucleotide sequence ID" value="NZ_CP054142.1"/>
</dbReference>
<dbReference type="GO" id="GO:0004521">
    <property type="term" value="F:RNA endonuclease activity"/>
    <property type="evidence" value="ECO:0007669"/>
    <property type="project" value="InterPro"/>
</dbReference>
<dbReference type="GO" id="GO:0043571">
    <property type="term" value="P:maintenance of CRISPR repeat elements"/>
    <property type="evidence" value="ECO:0007669"/>
    <property type="project" value="UniProtKB-UniRule"/>
</dbReference>
<dbReference type="Pfam" id="PF09827">
    <property type="entry name" value="CRISPR_Cas2"/>
    <property type="match status" value="1"/>
</dbReference>
<dbReference type="EMBL" id="CP054257">
    <property type="protein sequence ID" value="QTQ11514.1"/>
    <property type="molecule type" value="Genomic_DNA"/>
</dbReference>
<dbReference type="EMBL" id="CP054142">
    <property type="protein sequence ID" value="QTQ14305.1"/>
    <property type="molecule type" value="Genomic_DNA"/>
</dbReference>
<dbReference type="GO" id="GO:0016787">
    <property type="term" value="F:hydrolase activity"/>
    <property type="evidence" value="ECO:0007669"/>
    <property type="project" value="UniProtKB-KW"/>
</dbReference>
<evidence type="ECO:0000313" key="10">
    <source>
        <dbReference type="EMBL" id="QTQ11514.1"/>
    </source>
</evidence>
<organism evidence="11 12">
    <name type="scientific">Treponema parvum</name>
    <dbReference type="NCBI Taxonomy" id="138851"/>
    <lineage>
        <taxon>Bacteria</taxon>
        <taxon>Pseudomonadati</taxon>
        <taxon>Spirochaetota</taxon>
        <taxon>Spirochaetia</taxon>
        <taxon>Spirochaetales</taxon>
        <taxon>Treponemataceae</taxon>
        <taxon>Treponema</taxon>
    </lineage>
</organism>
<keyword evidence="3 9" id="KW-0540">Nuclease</keyword>
<dbReference type="GO" id="GO:0046872">
    <property type="term" value="F:metal ion binding"/>
    <property type="evidence" value="ECO:0007669"/>
    <property type="project" value="UniProtKB-UniRule"/>
</dbReference>
<dbReference type="InterPro" id="IPR021127">
    <property type="entry name" value="CRISPR_associated_Cas2"/>
</dbReference>
<evidence type="ECO:0000256" key="7">
    <source>
        <dbReference type="ARBA" id="ARBA00022842"/>
    </source>
</evidence>
<feature type="binding site" evidence="9">
    <location>
        <position position="19"/>
    </location>
    <ligand>
        <name>Mg(2+)</name>
        <dbReference type="ChEBI" id="CHEBI:18420"/>
        <note>catalytic</note>
    </ligand>
</feature>
<evidence type="ECO:0000313" key="11">
    <source>
        <dbReference type="EMBL" id="QTQ14305.1"/>
    </source>
</evidence>
<dbReference type="SUPFAM" id="SSF143430">
    <property type="entry name" value="TTP0101/SSO1404-like"/>
    <property type="match status" value="1"/>
</dbReference>
<dbReference type="InterPro" id="IPR019199">
    <property type="entry name" value="Virulence_VapD/CRISPR_Cas2"/>
</dbReference>
<keyword evidence="4 9" id="KW-0479">Metal-binding</keyword>
<comment type="function">
    <text evidence="9">CRISPR (clustered regularly interspaced short palindromic repeat), is an adaptive immune system that provides protection against mobile genetic elements (viruses, transposable elements and conjugative plasmids). CRISPR clusters contain sequences complementary to antecedent mobile elements and target invading nucleic acids. CRISPR clusters are transcribed and processed into CRISPR RNA (crRNA). Functions as a ssRNA-specific endoribonuclease. Involved in the integration of spacer DNA into the CRISPR cassette.</text>
</comment>
<comment type="cofactor">
    <cofactor evidence="1 9">
        <name>Mg(2+)</name>
        <dbReference type="ChEBI" id="CHEBI:18420"/>
    </cofactor>
</comment>
<evidence type="ECO:0000256" key="1">
    <source>
        <dbReference type="ARBA" id="ARBA00001946"/>
    </source>
</evidence>
<evidence type="ECO:0000256" key="8">
    <source>
        <dbReference type="ARBA" id="ARBA00023118"/>
    </source>
</evidence>
<dbReference type="HAMAP" id="MF_01471">
    <property type="entry name" value="Cas2"/>
    <property type="match status" value="1"/>
</dbReference>
<reference evidence="11" key="1">
    <citation type="submission" date="2020-05" db="EMBL/GenBank/DDBJ databases">
        <authorList>
            <person name="Zeng H."/>
            <person name="Chan Y.K."/>
            <person name="Watt R.M."/>
        </authorList>
    </citation>
    <scope>NUCLEOTIDE SEQUENCE</scope>
    <source>
        <strain evidence="11">ATCC 700770</strain>
        <strain evidence="10">ATCC 700773</strain>
    </source>
</reference>
<name>A0A975F4L6_9SPIR</name>
<keyword evidence="7 9" id="KW-0460">Magnesium</keyword>
<keyword evidence="6 9" id="KW-0378">Hydrolase</keyword>
<sequence length="112" mass="13307">MSFERINAYKIMWIFCLFDLPTNTKPQRKRASEFRKKLLEDGFDMMQFSVYKRFCGSKEACAVHENRIKQWLPREGTVSILKFTDKQFGEILTYIGLSPKPKEKAPKQLEMF</sequence>
<evidence type="ECO:0000256" key="9">
    <source>
        <dbReference type="HAMAP-Rule" id="MF_01471"/>
    </source>
</evidence>
<evidence type="ECO:0000313" key="12">
    <source>
        <dbReference type="Proteomes" id="UP000671908"/>
    </source>
</evidence>
<accession>A0A975F4L6</accession>
<evidence type="ECO:0000256" key="3">
    <source>
        <dbReference type="ARBA" id="ARBA00022722"/>
    </source>
</evidence>
<keyword evidence="12" id="KW-1185">Reference proteome</keyword>
<evidence type="ECO:0000256" key="4">
    <source>
        <dbReference type="ARBA" id="ARBA00022723"/>
    </source>
</evidence>
<evidence type="ECO:0000256" key="6">
    <source>
        <dbReference type="ARBA" id="ARBA00022801"/>
    </source>
</evidence>
<evidence type="ECO:0000256" key="5">
    <source>
        <dbReference type="ARBA" id="ARBA00022759"/>
    </source>
</evidence>
<comment type="similarity">
    <text evidence="2 9">Belongs to the CRISPR-associated endoribonuclease Cas2 protein family.</text>
</comment>
<dbReference type="KEGG" id="tpav:HRQ91_07490"/>
<dbReference type="AlphaFoldDB" id="A0A975F4L6"/>
<comment type="subunit">
    <text evidence="9">Homodimer, forms a heterotetramer with a Cas1 homodimer.</text>
</comment>
<dbReference type="GO" id="GO:0051607">
    <property type="term" value="P:defense response to virus"/>
    <property type="evidence" value="ECO:0007669"/>
    <property type="project" value="UniProtKB-UniRule"/>
</dbReference>
<reference evidence="11 12" key="2">
    <citation type="journal article" date="2021" name="Microbiol. Resour. Announc.">
        <title>Complete Genome Sequences of Three Human Oral Treponema parvum Isolates.</title>
        <authorList>
            <person name="Zeng H."/>
            <person name="Watt R.M."/>
        </authorList>
    </citation>
    <scope>NUCLEOTIDE SEQUENCE [LARGE SCALE GENOMIC DNA]</scope>
    <source>
        <strain evidence="11 12">ATCC 700770</strain>
        <strain evidence="10">ATCC 700773</strain>
    </source>
</reference>
<dbReference type="Proteomes" id="UP000671995">
    <property type="component" value="Chromosome"/>
</dbReference>
<keyword evidence="5 9" id="KW-0255">Endonuclease</keyword>
<dbReference type="EC" id="3.1.-.-" evidence="9"/>
<evidence type="ECO:0000256" key="2">
    <source>
        <dbReference type="ARBA" id="ARBA00009959"/>
    </source>
</evidence>
<gene>
    <name evidence="9 11" type="primary">cas2</name>
    <name evidence="10" type="ORF">HRI96_04425</name>
    <name evidence="11" type="ORF">HRQ91_07490</name>
</gene>
<dbReference type="Proteomes" id="UP000671908">
    <property type="component" value="Chromosome"/>
</dbReference>
<keyword evidence="8 9" id="KW-0051">Antiviral defense</keyword>
<proteinExistence type="inferred from homology"/>
<dbReference type="NCBIfam" id="TIGR01573">
    <property type="entry name" value="cas2"/>
    <property type="match status" value="1"/>
</dbReference>
<protein>
    <recommendedName>
        <fullName evidence="9">CRISPR-associated endoribonuclease Cas2</fullName>
        <ecNumber evidence="9">3.1.-.-</ecNumber>
    </recommendedName>
</protein>